<dbReference type="Pfam" id="PF11915">
    <property type="entry name" value="DUF3433"/>
    <property type="match status" value="2"/>
</dbReference>
<dbReference type="EMBL" id="MRDB01000037">
    <property type="protein sequence ID" value="RKL34025.1"/>
    <property type="molecule type" value="Genomic_DNA"/>
</dbReference>
<protein>
    <submittedName>
        <fullName evidence="3">Uncharacterized protein</fullName>
    </submittedName>
</protein>
<keyword evidence="2" id="KW-1133">Transmembrane helix</keyword>
<feature type="region of interest" description="Disordered" evidence="1">
    <location>
        <begin position="1248"/>
        <end position="1292"/>
    </location>
</feature>
<feature type="transmembrane region" description="Helical" evidence="2">
    <location>
        <begin position="153"/>
        <end position="176"/>
    </location>
</feature>
<evidence type="ECO:0000256" key="2">
    <source>
        <dbReference type="SAM" id="Phobius"/>
    </source>
</evidence>
<feature type="transmembrane region" description="Helical" evidence="2">
    <location>
        <begin position="47"/>
        <end position="66"/>
    </location>
</feature>
<sequence>MTSPALNLRLRSQLEGDSVEEQPSPGNTTEEQAQQRTTQPPFWLSRYALLIFALVFTALAASLIALKCVSDSKNGFALNFSSSEYSWTYGPTAVLIIVLSFWRRVDYYYKAAQPWRELQSGPVLGSRSLLLDYVSLLQVQSVYRAFKFGHYRVFATIISFFLLKGIILVSTTLFVVQHPSHATPVDITYENTFDAASTWASFHSFFSNRERSLSEGYGESEWFHGGSDKPVYAYVSRLRGDVVRNYAWNTQSGIVTQRFKSTAPSLNLTSLTAPVDLFLPVVDCEDAVLTLDPPTTQGSYYMWNSSTCSTGKRSRFICPDFRPYRRNGSMCASQPWAYTLHRINCSEVEQTSDMRYAITVAHHNISSTARNITESIRLNNHSAVVCKIGYKMVSVTATQDMLSRNVTLAPAADYGEGRQLHNLTEFSLSEMLMTDLDVASSTLVYNENVPRLNIESTKLGGDWTASEALFQLMAIKLGDEFRPDILSVTSTLRKMSVEILEGLLNEIARQSLLVDKASNSTGDGLVSSPRLQMSNVAVWFMVSGFSVLSILCLLLMFASSTRYWFSAMGGSIAGHAAVLANNPSLQRILQSSGGLSEKRLTESIRDVKFTMTSTSGDDRVHITEKNSPSDDRERPITKAKPWTPIAGSLYFATATITIPLLAIGALELLQQLSNQRQGLFDVNKTDSSTISITRMATTAIFFLISTMVNSLDFIIATFAPYSVLRSGSAPAETSVLFHLLSVSPFLIVFKSLRARQLGPASSNISSLLGSLLTIVSSGLWTLTGPVNVERSTTATVGNWRTSWPPKTQDDSGAAKTLNLIRHGGANSSVSIWQDVVLPSTSLAFPDASMPDTVTQSSSYTYTFGALRPVLNCTVVPTENLVMNPWVKTYTYALDGDQIGHTHMKTIWANFTAPAGCTGHNVNGKSYVSFNTSVEIADREGKSYHSRWVGSYLDLNLTVSDPGADCPSVGIFFGNMGGNDTSTWNMTALTCTQGIEQIPTNITFKGNPALGVIDEKHPPLLAQKEAWKWVNSTSGSPALNYKLKHFLDDHLKLYPTHNMTEQKSDCDSFFNHLIYGPKAAKKEELLGPVNIRNLIDAVKKGYSEYMRYVIDLNFRADEKTPHDELVSASASRSSDEEPVSPHTEVSGTRHGVITRFAINPTSKTILQVLLAVIAVLSLASYLLVNIGGTLPRDPCSIASTMAFLAGSQLCDRDSGIIPQGAEYMTDGQLKKAFDGWVFSLGWWQKGEASVESEERGDDARIPGETDPPNETREGQRTLGRFGIDVGRANASKF</sequence>
<comment type="caution">
    <text evidence="3">The sequence shown here is derived from an EMBL/GenBank/DDBJ whole genome shotgun (WGS) entry which is preliminary data.</text>
</comment>
<dbReference type="InterPro" id="IPR021840">
    <property type="entry name" value="DUF3433"/>
</dbReference>
<dbReference type="Proteomes" id="UP000283569">
    <property type="component" value="Unassembled WGS sequence"/>
</dbReference>
<proteinExistence type="predicted"/>
<gene>
    <name evidence="3" type="ORF">BFJ72_g9512</name>
</gene>
<feature type="transmembrane region" description="Helical" evidence="2">
    <location>
        <begin position="1164"/>
        <end position="1183"/>
    </location>
</feature>
<organism evidence="3 4">
    <name type="scientific">Gibberella intermedia</name>
    <name type="common">Bulb rot disease fungus</name>
    <name type="synonym">Fusarium proliferatum</name>
    <dbReference type="NCBI Taxonomy" id="948311"/>
    <lineage>
        <taxon>Eukaryota</taxon>
        <taxon>Fungi</taxon>
        <taxon>Dikarya</taxon>
        <taxon>Ascomycota</taxon>
        <taxon>Pezizomycotina</taxon>
        <taxon>Sordariomycetes</taxon>
        <taxon>Hypocreomycetidae</taxon>
        <taxon>Hypocreales</taxon>
        <taxon>Nectriaceae</taxon>
        <taxon>Fusarium</taxon>
        <taxon>Fusarium fujikuroi species complex</taxon>
    </lineage>
</organism>
<evidence type="ECO:0000313" key="3">
    <source>
        <dbReference type="EMBL" id="RKL34025.1"/>
    </source>
</evidence>
<name>A0A420SXL3_GIBIN</name>
<evidence type="ECO:0000313" key="4">
    <source>
        <dbReference type="Proteomes" id="UP000283569"/>
    </source>
</evidence>
<dbReference type="PANTHER" id="PTHR37544:SF1">
    <property type="entry name" value="PHOSPHORIBOSYLAMINOIMIDAZOLE-SUCCINOCARBOXAMIDE SYNTHASE"/>
    <property type="match status" value="1"/>
</dbReference>
<feature type="compositionally biased region" description="Basic and acidic residues" evidence="1">
    <location>
        <begin position="618"/>
        <end position="636"/>
    </location>
</feature>
<feature type="compositionally biased region" description="Basic and acidic residues" evidence="1">
    <location>
        <begin position="1256"/>
        <end position="1274"/>
    </location>
</feature>
<feature type="region of interest" description="Disordered" evidence="1">
    <location>
        <begin position="618"/>
        <end position="637"/>
    </location>
</feature>
<evidence type="ECO:0000256" key="1">
    <source>
        <dbReference type="SAM" id="MobiDB-lite"/>
    </source>
</evidence>
<reference evidence="3 4" key="1">
    <citation type="journal article" date="2018" name="Sci. Rep.">
        <title>Characterisation of pathogen-specific regions and novel effector candidates in Fusarium oxysporum f. sp. cepae.</title>
        <authorList>
            <person name="Armitage A.D."/>
            <person name="Taylor A."/>
            <person name="Sobczyk M.K."/>
            <person name="Baxter L."/>
            <person name="Greenfield B.P."/>
            <person name="Bates H.J."/>
            <person name="Wilson F."/>
            <person name="Jackson A.C."/>
            <person name="Ott S."/>
            <person name="Harrison R.J."/>
            <person name="Clarkson J.P."/>
        </authorList>
    </citation>
    <scope>NUCLEOTIDE SEQUENCE [LARGE SCALE GENOMIC DNA]</scope>
    <source>
        <strain evidence="3 4">Fp_A8</strain>
    </source>
</reference>
<keyword evidence="2" id="KW-0472">Membrane</keyword>
<dbReference type="PANTHER" id="PTHR37544">
    <property type="entry name" value="SPRAY-RELATED"/>
    <property type="match status" value="1"/>
</dbReference>
<keyword evidence="2" id="KW-0812">Transmembrane</keyword>
<feature type="transmembrane region" description="Helical" evidence="2">
    <location>
        <begin position="700"/>
        <end position="723"/>
    </location>
</feature>
<feature type="region of interest" description="Disordered" evidence="1">
    <location>
        <begin position="15"/>
        <end position="37"/>
    </location>
</feature>
<feature type="compositionally biased region" description="Low complexity" evidence="1">
    <location>
        <begin position="28"/>
        <end position="37"/>
    </location>
</feature>
<accession>A0A420SXL3</accession>
<feature type="transmembrane region" description="Helical" evidence="2">
    <location>
        <begin position="536"/>
        <end position="556"/>
    </location>
</feature>
<feature type="transmembrane region" description="Helical" evidence="2">
    <location>
        <begin position="86"/>
        <end position="102"/>
    </location>
</feature>
<feature type="region of interest" description="Disordered" evidence="1">
    <location>
        <begin position="1122"/>
        <end position="1145"/>
    </location>
</feature>